<protein>
    <recommendedName>
        <fullName evidence="4">5-bromo-4-chloroindolyl phosphate hydrolysis protein</fullName>
    </recommendedName>
</protein>
<evidence type="ECO:0000256" key="1">
    <source>
        <dbReference type="SAM" id="Phobius"/>
    </source>
</evidence>
<name>A0A2G5K515_9RHOB</name>
<gene>
    <name evidence="2" type="ORF">BFP76_02920</name>
</gene>
<sequence length="293" mass="32490">MAQRFGGKYSPTAQTNKFRGRKTYQSNIRTKILFLAPMPLLFAAIGELRAGDAIGMLSELGAFAILILAAWLLRDGLDAEQAYHARKIARPPAIPRKIFASVLTALGVGAASYFGWKQGILPSIIFAAIAGGAHTFSFGIDPLRKKGMEGVNEFDAQRVAKAVEKAEKLVAETLAASKRIGDRQIEGRVEALASAARDMFRTVEEDPRDLTTARKFMSIYLKGARDATVKFADFFSKTKDENARQDYKDLLSDLERSFDAQRETMLLDNRTDLDVEIEVLRDRLKQEGLQAKP</sequence>
<keyword evidence="1" id="KW-1133">Transmembrane helix</keyword>
<keyword evidence="3" id="KW-1185">Reference proteome</keyword>
<evidence type="ECO:0000313" key="3">
    <source>
        <dbReference type="Proteomes" id="UP000231516"/>
    </source>
</evidence>
<evidence type="ECO:0000313" key="2">
    <source>
        <dbReference type="EMBL" id="PIB24199.1"/>
    </source>
</evidence>
<feature type="transmembrane region" description="Helical" evidence="1">
    <location>
        <begin position="28"/>
        <end position="48"/>
    </location>
</feature>
<feature type="transmembrane region" description="Helical" evidence="1">
    <location>
        <begin position="54"/>
        <end position="73"/>
    </location>
</feature>
<dbReference type="InterPro" id="IPR018770">
    <property type="entry name" value="ChloroindolylP_hydrolase"/>
</dbReference>
<dbReference type="Pfam" id="PF10112">
    <property type="entry name" value="Halogen_Hydrol"/>
    <property type="match status" value="1"/>
</dbReference>
<keyword evidence="1" id="KW-0472">Membrane</keyword>
<proteinExistence type="predicted"/>
<dbReference type="AlphaFoldDB" id="A0A2G5K515"/>
<dbReference type="RefSeq" id="WP_099592478.1">
    <property type="nucleotide sequence ID" value="NZ_MDGM01000012.1"/>
</dbReference>
<accession>A0A2G5K515</accession>
<dbReference type="Proteomes" id="UP000231516">
    <property type="component" value="Unassembled WGS sequence"/>
</dbReference>
<reference evidence="2 3" key="1">
    <citation type="submission" date="2016-08" db="EMBL/GenBank/DDBJ databases">
        <title>Draft genome of Amylibacter sp. strain 4G11.</title>
        <authorList>
            <person name="Wong S.-K."/>
            <person name="Hamasaki K."/>
            <person name="Yoshizawa S."/>
        </authorList>
    </citation>
    <scope>NUCLEOTIDE SEQUENCE [LARGE SCALE GENOMIC DNA]</scope>
    <source>
        <strain evidence="2 3">4G11</strain>
    </source>
</reference>
<feature type="transmembrane region" description="Helical" evidence="1">
    <location>
        <begin position="94"/>
        <end position="114"/>
    </location>
</feature>
<keyword evidence="1" id="KW-0812">Transmembrane</keyword>
<organism evidence="2 3">
    <name type="scientific">Paramylibacter kogurei</name>
    <dbReference type="NCBI Taxonomy" id="1889778"/>
    <lineage>
        <taxon>Bacteria</taxon>
        <taxon>Pseudomonadati</taxon>
        <taxon>Pseudomonadota</taxon>
        <taxon>Alphaproteobacteria</taxon>
        <taxon>Rhodobacterales</taxon>
        <taxon>Paracoccaceae</taxon>
        <taxon>Paramylibacter</taxon>
    </lineage>
</organism>
<dbReference type="OrthoDB" id="7375296at2"/>
<comment type="caution">
    <text evidence="2">The sequence shown here is derived from an EMBL/GenBank/DDBJ whole genome shotgun (WGS) entry which is preliminary data.</text>
</comment>
<dbReference type="EMBL" id="MDGM01000012">
    <property type="protein sequence ID" value="PIB24199.1"/>
    <property type="molecule type" value="Genomic_DNA"/>
</dbReference>
<feature type="transmembrane region" description="Helical" evidence="1">
    <location>
        <begin position="120"/>
        <end position="140"/>
    </location>
</feature>
<evidence type="ECO:0008006" key="4">
    <source>
        <dbReference type="Google" id="ProtNLM"/>
    </source>
</evidence>